<proteinExistence type="predicted"/>
<organism evidence="1 2">
    <name type="scientific">Pseudomonas frederiksbergensis</name>
    <dbReference type="NCBI Taxonomy" id="104087"/>
    <lineage>
        <taxon>Bacteria</taxon>
        <taxon>Pseudomonadati</taxon>
        <taxon>Pseudomonadota</taxon>
        <taxon>Gammaproteobacteria</taxon>
        <taxon>Pseudomonadales</taxon>
        <taxon>Pseudomonadaceae</taxon>
        <taxon>Pseudomonas</taxon>
    </lineage>
</organism>
<dbReference type="Pfam" id="PF11903">
    <property type="entry name" value="ParD_like"/>
    <property type="match status" value="1"/>
</dbReference>
<name>A0A423KR82_9PSED</name>
<dbReference type="OrthoDB" id="5422561at2"/>
<dbReference type="STRING" id="104087.PFAS1_00315"/>
<protein>
    <recommendedName>
        <fullName evidence="3">ParD-like antitoxin of type II toxin-antitoxin system</fullName>
    </recommendedName>
</protein>
<dbReference type="InterPro" id="IPR021831">
    <property type="entry name" value="ParD-like"/>
</dbReference>
<evidence type="ECO:0008006" key="3">
    <source>
        <dbReference type="Google" id="ProtNLM"/>
    </source>
</evidence>
<dbReference type="RefSeq" id="WP_123402866.1">
    <property type="nucleotide sequence ID" value="NZ_MOBP01000002.1"/>
</dbReference>
<dbReference type="AlphaFoldDB" id="A0A423KR82"/>
<gene>
    <name evidence="1" type="ORF">BK665_03135</name>
</gene>
<comment type="caution">
    <text evidence="1">The sequence shown here is derived from an EMBL/GenBank/DDBJ whole genome shotgun (WGS) entry which is preliminary data.</text>
</comment>
<evidence type="ECO:0000313" key="1">
    <source>
        <dbReference type="EMBL" id="RON57862.1"/>
    </source>
</evidence>
<dbReference type="Proteomes" id="UP000283627">
    <property type="component" value="Unassembled WGS sequence"/>
</dbReference>
<accession>A0A423KR82</accession>
<reference evidence="1 2" key="1">
    <citation type="submission" date="2016-10" db="EMBL/GenBank/DDBJ databases">
        <title>Comparative genome analysis of multiple Pseudomonas spp. focuses on biocontrol and plant growth promoting traits.</title>
        <authorList>
            <person name="Tao X.-Y."/>
            <person name="Taylor C.G."/>
        </authorList>
    </citation>
    <scope>NUCLEOTIDE SEQUENCE [LARGE SCALE GENOMIC DNA]</scope>
    <source>
        <strain evidence="1 2">39A2</strain>
    </source>
</reference>
<dbReference type="EMBL" id="MOBP01000002">
    <property type="protein sequence ID" value="RON57862.1"/>
    <property type="molecule type" value="Genomic_DNA"/>
</dbReference>
<sequence length="83" mass="9013">MGIVKISEDMHENLRVASNALSRSINAQAEHWMRIGMLAELHPDLDHNAICRLLIRAEQAGGLDLQQVCALADESPVVAGAVQ</sequence>
<evidence type="ECO:0000313" key="2">
    <source>
        <dbReference type="Proteomes" id="UP000283627"/>
    </source>
</evidence>